<dbReference type="InterPro" id="IPR027417">
    <property type="entry name" value="P-loop_NTPase"/>
</dbReference>
<keyword evidence="2" id="KW-1185">Reference proteome</keyword>
<proteinExistence type="predicted"/>
<evidence type="ECO:0000313" key="2">
    <source>
        <dbReference type="Proteomes" id="UP000732193"/>
    </source>
</evidence>
<gene>
    <name evidence="1" type="ORF">JQV55_07620</name>
</gene>
<comment type="caution">
    <text evidence="1">The sequence shown here is derived from an EMBL/GenBank/DDBJ whole genome shotgun (WGS) entry which is preliminary data.</text>
</comment>
<name>A0AAE2VXN5_9RHOB</name>
<evidence type="ECO:0008006" key="3">
    <source>
        <dbReference type="Google" id="ProtNLM"/>
    </source>
</evidence>
<dbReference type="EMBL" id="JAFBRM010000001">
    <property type="protein sequence ID" value="MBM1713423.1"/>
    <property type="molecule type" value="Genomic_DNA"/>
</dbReference>
<protein>
    <recommendedName>
        <fullName evidence="3">Gamma-glutamyl kinase</fullName>
    </recommendedName>
</protein>
<dbReference type="AlphaFoldDB" id="A0AAE2VXN5"/>
<dbReference type="Proteomes" id="UP000732193">
    <property type="component" value="Unassembled WGS sequence"/>
</dbReference>
<evidence type="ECO:0000313" key="1">
    <source>
        <dbReference type="EMBL" id="MBM1713423.1"/>
    </source>
</evidence>
<accession>A0AAE2VXN5</accession>
<sequence length="206" mass="23517">MLVFLRQKITFLATPKTGTTAVEMALKPRAEIVFSKNRKHITAVRYANKIAPFLEDTFGVRPASVAVMREPVDQIRSWYKYRSQKRLDGTKQSTKGISFDQFVREVVSDKPPERAQIGRQFNFLTDGKTRVMADHVFAYEHQEAFLMFLSEHLQHPIEITPKNVSPLIDAPLGDETLALLREVRAEDFMLYDAVLEAKGHLVTPQA</sequence>
<dbReference type="SUPFAM" id="SSF52540">
    <property type="entry name" value="P-loop containing nucleoside triphosphate hydrolases"/>
    <property type="match status" value="1"/>
</dbReference>
<organism evidence="1 2">
    <name type="scientific">Sulfitobacter geojensis</name>
    <dbReference type="NCBI Taxonomy" id="1342299"/>
    <lineage>
        <taxon>Bacteria</taxon>
        <taxon>Pseudomonadati</taxon>
        <taxon>Pseudomonadota</taxon>
        <taxon>Alphaproteobacteria</taxon>
        <taxon>Rhodobacterales</taxon>
        <taxon>Roseobacteraceae</taxon>
        <taxon>Sulfitobacter</taxon>
    </lineage>
</organism>
<reference evidence="1 2" key="1">
    <citation type="submission" date="2021-01" db="EMBL/GenBank/DDBJ databases">
        <title>Diatom-associated Roseobacters Show Island Model of Population Structure.</title>
        <authorList>
            <person name="Qu L."/>
            <person name="Feng X."/>
            <person name="Chen Y."/>
            <person name="Li L."/>
            <person name="Wang X."/>
            <person name="Hu Z."/>
            <person name="Wang H."/>
            <person name="Luo H."/>
        </authorList>
    </citation>
    <scope>NUCLEOTIDE SEQUENCE [LARGE SCALE GENOMIC DNA]</scope>
    <source>
        <strain evidence="1 2">TR60-84</strain>
    </source>
</reference>
<dbReference type="RefSeq" id="WP_203241762.1">
    <property type="nucleotide sequence ID" value="NZ_JAFBRH010000001.1"/>
</dbReference>
<dbReference type="Gene3D" id="3.40.50.300">
    <property type="entry name" value="P-loop containing nucleotide triphosphate hydrolases"/>
    <property type="match status" value="1"/>
</dbReference>